<keyword evidence="4" id="KW-1185">Reference proteome</keyword>
<keyword evidence="2" id="KW-0472">Membrane</keyword>
<accession>A0A1N6F4S4</accession>
<evidence type="ECO:0000256" key="2">
    <source>
        <dbReference type="SAM" id="Phobius"/>
    </source>
</evidence>
<name>A0A1N6F4S4_9MICO</name>
<keyword evidence="2" id="KW-0812">Transmembrane</keyword>
<organism evidence="3 4">
    <name type="scientific">Agromyces cerinus subsp. cerinus</name>
    <dbReference type="NCBI Taxonomy" id="232089"/>
    <lineage>
        <taxon>Bacteria</taxon>
        <taxon>Bacillati</taxon>
        <taxon>Actinomycetota</taxon>
        <taxon>Actinomycetes</taxon>
        <taxon>Micrococcales</taxon>
        <taxon>Microbacteriaceae</taxon>
        <taxon>Agromyces</taxon>
    </lineage>
</organism>
<keyword evidence="2" id="KW-1133">Transmembrane helix</keyword>
<protein>
    <submittedName>
        <fullName evidence="3">Uncharacterized protein</fullName>
    </submittedName>
</protein>
<evidence type="ECO:0000313" key="4">
    <source>
        <dbReference type="Proteomes" id="UP000184699"/>
    </source>
</evidence>
<feature type="transmembrane region" description="Helical" evidence="2">
    <location>
        <begin position="56"/>
        <end position="79"/>
    </location>
</feature>
<dbReference type="AlphaFoldDB" id="A0A1N6F4S4"/>
<feature type="compositionally biased region" description="Low complexity" evidence="1">
    <location>
        <begin position="1"/>
        <end position="14"/>
    </location>
</feature>
<dbReference type="Proteomes" id="UP000184699">
    <property type="component" value="Unassembled WGS sequence"/>
</dbReference>
<proteinExistence type="predicted"/>
<dbReference type="RefSeq" id="WP_074259927.1">
    <property type="nucleotide sequence ID" value="NZ_FSRJ01000002.1"/>
</dbReference>
<evidence type="ECO:0000313" key="3">
    <source>
        <dbReference type="EMBL" id="SIN90283.1"/>
    </source>
</evidence>
<dbReference type="OrthoDB" id="4571002at2"/>
<gene>
    <name evidence="3" type="ORF">SAMN05443544_1744</name>
</gene>
<dbReference type="EMBL" id="FSRJ01000002">
    <property type="protein sequence ID" value="SIN90283.1"/>
    <property type="molecule type" value="Genomic_DNA"/>
</dbReference>
<feature type="region of interest" description="Disordered" evidence="1">
    <location>
        <begin position="1"/>
        <end position="22"/>
    </location>
</feature>
<dbReference type="STRING" id="232089.SAMN05443544_1744"/>
<reference evidence="4" key="1">
    <citation type="submission" date="2016-11" db="EMBL/GenBank/DDBJ databases">
        <authorList>
            <person name="Varghese N."/>
            <person name="Submissions S."/>
        </authorList>
    </citation>
    <scope>NUCLEOTIDE SEQUENCE [LARGE SCALE GENOMIC DNA]</scope>
    <source>
        <strain evidence="4">DSM 8595</strain>
    </source>
</reference>
<feature type="transmembrane region" description="Helical" evidence="2">
    <location>
        <begin position="29"/>
        <end position="50"/>
    </location>
</feature>
<evidence type="ECO:0000256" key="1">
    <source>
        <dbReference type="SAM" id="MobiDB-lite"/>
    </source>
</evidence>
<sequence>MSSTDPATAAAAPTPAAPPGPPSVHVRAVITWLAIFPLVAVGMVVIGPISESWHPVLRAFALTVVVVPLAVYLVVPRLLAAYGGMRRRSIARSGQGLH</sequence>